<evidence type="ECO:0000313" key="6">
    <source>
        <dbReference type="EMBL" id="QDH69517.1"/>
    </source>
</evidence>
<feature type="domain" description="HTH lysR-type" evidence="5">
    <location>
        <begin position="1"/>
        <end position="59"/>
    </location>
</feature>
<dbReference type="CDD" id="cd08422">
    <property type="entry name" value="PBP2_CrgA_like"/>
    <property type="match status" value="1"/>
</dbReference>
<dbReference type="Pfam" id="PF03466">
    <property type="entry name" value="LysR_substrate"/>
    <property type="match status" value="1"/>
</dbReference>
<dbReference type="InterPro" id="IPR000847">
    <property type="entry name" value="LysR_HTH_N"/>
</dbReference>
<sequence length="308" mass="34199">MDRIDDIRLFLRVLDFGSISAAARSLDLSVAVASQRLQRLERGLGVRLLHRTTRRLHATPEGAALAEQGRPLVEDLEVLTDGLRQAGREVAGTLRVTASASFGRQYLSPLLPEFLALHPRIRLSMDLGDQLVDLVSSGFDLAVRIGTLDDSTLVARRLAANRRLLCASPGYLRERGTPRTPQDLADHDCLLLVGRHGRQDIWRLGDGNGGEVTVRVRGRVESNFGELLRDAAVAGLGIALHSVWHVCEDLRAGRLVQVLPEHPLTDTGIHAVMPQRRLVPPRVRAFVDFLAERFSDPPWERCLRERRG</sequence>
<reference evidence="6 7" key="1">
    <citation type="submission" date="2019-06" db="EMBL/GenBank/DDBJ databases">
        <title>Lysobacter alkalisoli sp. nov. isolated from saline-alkali soil.</title>
        <authorList>
            <person name="Sun J.-Q."/>
            <person name="Xu L."/>
        </authorList>
    </citation>
    <scope>NUCLEOTIDE SEQUENCE [LARGE SCALE GENOMIC DNA]</scope>
    <source>
        <strain evidence="6 7">SJ-36</strain>
    </source>
</reference>
<keyword evidence="3" id="KW-0238">DNA-binding</keyword>
<keyword evidence="4" id="KW-0804">Transcription</keyword>
<dbReference type="PANTHER" id="PTHR30537">
    <property type="entry name" value="HTH-TYPE TRANSCRIPTIONAL REGULATOR"/>
    <property type="match status" value="1"/>
</dbReference>
<dbReference type="GO" id="GO:0003700">
    <property type="term" value="F:DNA-binding transcription factor activity"/>
    <property type="evidence" value="ECO:0007669"/>
    <property type="project" value="InterPro"/>
</dbReference>
<dbReference type="OrthoDB" id="9810065at2"/>
<dbReference type="InterPro" id="IPR036390">
    <property type="entry name" value="WH_DNA-bd_sf"/>
</dbReference>
<dbReference type="Proteomes" id="UP000317199">
    <property type="component" value="Chromosome"/>
</dbReference>
<dbReference type="InterPro" id="IPR036388">
    <property type="entry name" value="WH-like_DNA-bd_sf"/>
</dbReference>
<proteinExistence type="inferred from homology"/>
<keyword evidence="7" id="KW-1185">Reference proteome</keyword>
<organism evidence="6 7">
    <name type="scientific">Marilutibacter alkalisoli</name>
    <dbReference type="NCBI Taxonomy" id="2591633"/>
    <lineage>
        <taxon>Bacteria</taxon>
        <taxon>Pseudomonadati</taxon>
        <taxon>Pseudomonadota</taxon>
        <taxon>Gammaproteobacteria</taxon>
        <taxon>Lysobacterales</taxon>
        <taxon>Lysobacteraceae</taxon>
        <taxon>Marilutibacter</taxon>
    </lineage>
</organism>
<evidence type="ECO:0000256" key="3">
    <source>
        <dbReference type="ARBA" id="ARBA00023125"/>
    </source>
</evidence>
<keyword evidence="2" id="KW-0805">Transcription regulation</keyword>
<dbReference type="RefSeq" id="WP_141622858.1">
    <property type="nucleotide sequence ID" value="NZ_CP041242.1"/>
</dbReference>
<accession>A0A514BQ78</accession>
<dbReference type="SUPFAM" id="SSF53850">
    <property type="entry name" value="Periplasmic binding protein-like II"/>
    <property type="match status" value="1"/>
</dbReference>
<dbReference type="KEGG" id="lyj:FKV23_04980"/>
<protein>
    <submittedName>
        <fullName evidence="6">LysR family transcriptional regulator</fullName>
    </submittedName>
</protein>
<dbReference type="PANTHER" id="PTHR30537:SF81">
    <property type="entry name" value="TRANSCRIPTIONAL REGULATOR-RELATED"/>
    <property type="match status" value="1"/>
</dbReference>
<dbReference type="SUPFAM" id="SSF46785">
    <property type="entry name" value="Winged helix' DNA-binding domain"/>
    <property type="match status" value="1"/>
</dbReference>
<dbReference type="AlphaFoldDB" id="A0A514BQ78"/>
<dbReference type="InterPro" id="IPR058163">
    <property type="entry name" value="LysR-type_TF_proteobact-type"/>
</dbReference>
<evidence type="ECO:0000256" key="4">
    <source>
        <dbReference type="ARBA" id="ARBA00023163"/>
    </source>
</evidence>
<dbReference type="Gene3D" id="3.40.190.290">
    <property type="match status" value="1"/>
</dbReference>
<dbReference type="Pfam" id="PF00126">
    <property type="entry name" value="HTH_1"/>
    <property type="match status" value="1"/>
</dbReference>
<dbReference type="EMBL" id="CP041242">
    <property type="protein sequence ID" value="QDH69517.1"/>
    <property type="molecule type" value="Genomic_DNA"/>
</dbReference>
<gene>
    <name evidence="6" type="ORF">FKV23_04980</name>
</gene>
<dbReference type="InterPro" id="IPR005119">
    <property type="entry name" value="LysR_subst-bd"/>
</dbReference>
<dbReference type="PROSITE" id="PS50931">
    <property type="entry name" value="HTH_LYSR"/>
    <property type="match status" value="1"/>
</dbReference>
<dbReference type="Gene3D" id="1.10.10.10">
    <property type="entry name" value="Winged helix-like DNA-binding domain superfamily/Winged helix DNA-binding domain"/>
    <property type="match status" value="1"/>
</dbReference>
<dbReference type="FunFam" id="3.40.190.290:FF:000001">
    <property type="entry name" value="Transcriptional regulator, LysR family"/>
    <property type="match status" value="1"/>
</dbReference>
<evidence type="ECO:0000256" key="2">
    <source>
        <dbReference type="ARBA" id="ARBA00023015"/>
    </source>
</evidence>
<dbReference type="GO" id="GO:0043565">
    <property type="term" value="F:sequence-specific DNA binding"/>
    <property type="evidence" value="ECO:0007669"/>
    <property type="project" value="TreeGrafter"/>
</dbReference>
<evidence type="ECO:0000259" key="5">
    <source>
        <dbReference type="PROSITE" id="PS50931"/>
    </source>
</evidence>
<comment type="similarity">
    <text evidence="1">Belongs to the LysR transcriptional regulatory family.</text>
</comment>
<name>A0A514BQ78_9GAMM</name>
<evidence type="ECO:0000313" key="7">
    <source>
        <dbReference type="Proteomes" id="UP000317199"/>
    </source>
</evidence>
<dbReference type="GO" id="GO:0006351">
    <property type="term" value="P:DNA-templated transcription"/>
    <property type="evidence" value="ECO:0007669"/>
    <property type="project" value="TreeGrafter"/>
</dbReference>
<evidence type="ECO:0000256" key="1">
    <source>
        <dbReference type="ARBA" id="ARBA00009437"/>
    </source>
</evidence>